<accession>A7ITE5</accession>
<name>A7ITE5_PBCVM</name>
<evidence type="ECO:0000313" key="2">
    <source>
        <dbReference type="Proteomes" id="UP000246715"/>
    </source>
</evidence>
<organismHost>
    <name type="scientific">Paramecium bursaria</name>
    <dbReference type="NCBI Taxonomy" id="74790"/>
</organismHost>
<organism evidence="1 2">
    <name type="scientific">Paramecium bursaria Chlorella virus MT325</name>
    <name type="common">PBCV-MT325</name>
    <dbReference type="NCBI Taxonomy" id="346932"/>
    <lineage>
        <taxon>Viruses</taxon>
        <taxon>Varidnaviria</taxon>
        <taxon>Bamfordvirae</taxon>
        <taxon>Nucleocytoviricota</taxon>
        <taxon>Megaviricetes</taxon>
        <taxon>Algavirales</taxon>
        <taxon>Phycodnaviridae</taxon>
        <taxon>Chlorovirus</taxon>
        <taxon>Chlorovirus conductrix</taxon>
        <taxon>Paramecium bursaria Chlorella virus A1</taxon>
    </lineage>
</organism>
<proteinExistence type="predicted"/>
<sequence length="124" mass="14507">MTQGTLKRHCRKSHVCVLRDLMPRNNIIHILGKFNKVQLSRRKVLTKNCQPACNRWQYHGPQRPRGGIWPYIRNYTVRGVERSSHRIQTIYRYHLNTNALSRARIACQRSISAIVSHAHGARVK</sequence>
<evidence type="ECO:0000313" key="1">
    <source>
        <dbReference type="EMBL" id="ABT13619.1"/>
    </source>
</evidence>
<reference evidence="1 2" key="1">
    <citation type="journal article" date="2007" name="Virology">
        <title>Sequence and annotation of the 314-kb MT325 and the 321-kb FR483 viruses that infect Chlorella Pbi.</title>
        <authorList>
            <person name="Fitzgerald L.A."/>
            <person name="Graves M.V."/>
            <person name="Li X."/>
            <person name="Feldblyum T."/>
            <person name="Hartigan J."/>
            <person name="Van Etten J.L."/>
        </authorList>
    </citation>
    <scope>NUCLEOTIDE SEQUENCE [LARGE SCALE GENOMIC DNA]</scope>
    <source>
        <strain evidence="1 2">MT325</strain>
    </source>
</reference>
<dbReference type="EMBL" id="DQ491001">
    <property type="protein sequence ID" value="ABT13619.1"/>
    <property type="molecule type" value="Genomic_DNA"/>
</dbReference>
<protein>
    <submittedName>
        <fullName evidence="1">Uncharacterized protein m065L</fullName>
    </submittedName>
</protein>
<gene>
    <name evidence="1" type="primary">m065L</name>
    <name evidence="1" type="ORF">MT325_m065L</name>
</gene>
<dbReference type="Proteomes" id="UP000246715">
    <property type="component" value="Segment"/>
</dbReference>